<evidence type="ECO:0000313" key="5">
    <source>
        <dbReference type="EMBL" id="RKP58296.1"/>
    </source>
</evidence>
<protein>
    <submittedName>
        <fullName evidence="5">GntR family transcriptional regulator</fullName>
    </submittedName>
</protein>
<dbReference type="SMART" id="SM00345">
    <property type="entry name" value="HTH_GNTR"/>
    <property type="match status" value="1"/>
</dbReference>
<keyword evidence="1" id="KW-0805">Transcription regulation</keyword>
<dbReference type="PANTHER" id="PTHR43537:SF24">
    <property type="entry name" value="GLUCONATE OPERON TRANSCRIPTIONAL REPRESSOR"/>
    <property type="match status" value="1"/>
</dbReference>
<evidence type="ECO:0000256" key="1">
    <source>
        <dbReference type="ARBA" id="ARBA00023015"/>
    </source>
</evidence>
<dbReference type="PANTHER" id="PTHR43537">
    <property type="entry name" value="TRANSCRIPTIONAL REGULATOR, GNTR FAMILY"/>
    <property type="match status" value="1"/>
</dbReference>
<dbReference type="GO" id="GO:0003700">
    <property type="term" value="F:DNA-binding transcription factor activity"/>
    <property type="evidence" value="ECO:0007669"/>
    <property type="project" value="InterPro"/>
</dbReference>
<evidence type="ECO:0000256" key="2">
    <source>
        <dbReference type="ARBA" id="ARBA00023125"/>
    </source>
</evidence>
<dbReference type="AlphaFoldDB" id="A0A494YCA8"/>
<dbReference type="SMART" id="SM00895">
    <property type="entry name" value="FCD"/>
    <property type="match status" value="1"/>
</dbReference>
<dbReference type="Gene3D" id="1.10.10.10">
    <property type="entry name" value="Winged helix-like DNA-binding domain superfamily/Winged helix DNA-binding domain"/>
    <property type="match status" value="1"/>
</dbReference>
<dbReference type="PROSITE" id="PS50949">
    <property type="entry name" value="HTH_GNTR"/>
    <property type="match status" value="1"/>
</dbReference>
<reference evidence="5 6" key="1">
    <citation type="submission" date="2018-10" db="EMBL/GenBank/DDBJ databases">
        <title>Cohnella sp. M2MS4P-1, whole genome shotgun sequence.</title>
        <authorList>
            <person name="Tuo L."/>
        </authorList>
    </citation>
    <scope>NUCLEOTIDE SEQUENCE [LARGE SCALE GENOMIC DNA]</scope>
    <source>
        <strain evidence="5 6">M2MS4P-1</strain>
    </source>
</reference>
<dbReference type="Pfam" id="PF07729">
    <property type="entry name" value="FCD"/>
    <property type="match status" value="1"/>
</dbReference>
<dbReference type="EMBL" id="RBZM01000001">
    <property type="protein sequence ID" value="RKP58296.1"/>
    <property type="molecule type" value="Genomic_DNA"/>
</dbReference>
<name>A0A494YCA8_9BACL</name>
<dbReference type="InterPro" id="IPR036388">
    <property type="entry name" value="WH-like_DNA-bd_sf"/>
</dbReference>
<organism evidence="5 6">
    <name type="scientific">Cohnella endophytica</name>
    <dbReference type="NCBI Taxonomy" id="2419778"/>
    <lineage>
        <taxon>Bacteria</taxon>
        <taxon>Bacillati</taxon>
        <taxon>Bacillota</taxon>
        <taxon>Bacilli</taxon>
        <taxon>Bacillales</taxon>
        <taxon>Paenibacillaceae</taxon>
        <taxon>Cohnella</taxon>
    </lineage>
</organism>
<dbReference type="Gene3D" id="1.20.120.530">
    <property type="entry name" value="GntR ligand-binding domain-like"/>
    <property type="match status" value="1"/>
</dbReference>
<evidence type="ECO:0000259" key="4">
    <source>
        <dbReference type="PROSITE" id="PS50949"/>
    </source>
</evidence>
<accession>A0A494YCA8</accession>
<dbReference type="SUPFAM" id="SSF48008">
    <property type="entry name" value="GntR ligand-binding domain-like"/>
    <property type="match status" value="1"/>
</dbReference>
<keyword evidence="6" id="KW-1185">Reference proteome</keyword>
<feature type="domain" description="HTH gntR-type" evidence="4">
    <location>
        <begin position="22"/>
        <end position="89"/>
    </location>
</feature>
<dbReference type="InterPro" id="IPR008920">
    <property type="entry name" value="TF_FadR/GntR_C"/>
</dbReference>
<dbReference type="InterPro" id="IPR000524">
    <property type="entry name" value="Tscrpt_reg_HTH_GntR"/>
</dbReference>
<gene>
    <name evidence="5" type="ORF">D7Z26_02015</name>
</gene>
<dbReference type="GO" id="GO:0003677">
    <property type="term" value="F:DNA binding"/>
    <property type="evidence" value="ECO:0007669"/>
    <property type="project" value="UniProtKB-KW"/>
</dbReference>
<keyword evidence="3" id="KW-0804">Transcription</keyword>
<dbReference type="Pfam" id="PF00392">
    <property type="entry name" value="GntR"/>
    <property type="match status" value="1"/>
</dbReference>
<sequence length="237" mass="26989">MKDSDQERVNEMNKIDDPLARSLQAKEILKRLRTDIILGEYKSGSRLIESKVADQLGCSRAPIRTAFQLLSQEGLVLNLSNGGTEVIGFTSKQAHDLFELRLLLEQKALEQILANRSFHFRPLFESMEQLEQRLSIPGNAPSSAETSVLDIQFHRSLVMMSENSPLLVAWNTMANVFQAILEITNMTSPTYQQFYESHRRLADLVIQRNPDSISELRHHIANANEIIIARLEKNMKT</sequence>
<dbReference type="SUPFAM" id="SSF46785">
    <property type="entry name" value="Winged helix' DNA-binding domain"/>
    <property type="match status" value="1"/>
</dbReference>
<dbReference type="Proteomes" id="UP000282076">
    <property type="component" value="Unassembled WGS sequence"/>
</dbReference>
<dbReference type="InterPro" id="IPR036390">
    <property type="entry name" value="WH_DNA-bd_sf"/>
</dbReference>
<evidence type="ECO:0000313" key="6">
    <source>
        <dbReference type="Proteomes" id="UP000282076"/>
    </source>
</evidence>
<keyword evidence="2" id="KW-0238">DNA-binding</keyword>
<comment type="caution">
    <text evidence="5">The sequence shown here is derived from an EMBL/GenBank/DDBJ whole genome shotgun (WGS) entry which is preliminary data.</text>
</comment>
<proteinExistence type="predicted"/>
<dbReference type="InterPro" id="IPR011711">
    <property type="entry name" value="GntR_C"/>
</dbReference>
<evidence type="ECO:0000256" key="3">
    <source>
        <dbReference type="ARBA" id="ARBA00023163"/>
    </source>
</evidence>